<dbReference type="Pfam" id="PF03704">
    <property type="entry name" value="BTAD"/>
    <property type="match status" value="1"/>
</dbReference>
<dbReference type="Gene3D" id="3.40.50.300">
    <property type="entry name" value="P-loop containing nucleotide triphosphate hydrolases"/>
    <property type="match status" value="1"/>
</dbReference>
<dbReference type="InterPro" id="IPR001867">
    <property type="entry name" value="OmpR/PhoB-type_DNA-bd"/>
</dbReference>
<protein>
    <recommendedName>
        <fullName evidence="6">OmpR/PhoB-type domain-containing protein</fullName>
    </recommendedName>
</protein>
<evidence type="ECO:0000256" key="2">
    <source>
        <dbReference type="ARBA" id="ARBA00023015"/>
    </source>
</evidence>
<dbReference type="InterPro" id="IPR036388">
    <property type="entry name" value="WH-like_DNA-bd_sf"/>
</dbReference>
<dbReference type="Gene3D" id="1.10.10.10">
    <property type="entry name" value="Winged helix-like DNA-binding domain superfamily/Winged helix DNA-binding domain"/>
    <property type="match status" value="1"/>
</dbReference>
<evidence type="ECO:0000256" key="1">
    <source>
        <dbReference type="ARBA" id="ARBA00005820"/>
    </source>
</evidence>
<dbReference type="SUPFAM" id="SSF46894">
    <property type="entry name" value="C-terminal effector domain of the bipartite response regulators"/>
    <property type="match status" value="1"/>
</dbReference>
<dbReference type="InterPro" id="IPR051677">
    <property type="entry name" value="AfsR-DnrI-RedD_regulator"/>
</dbReference>
<dbReference type="CDD" id="cd15831">
    <property type="entry name" value="BTAD"/>
    <property type="match status" value="1"/>
</dbReference>
<dbReference type="SMART" id="SM00862">
    <property type="entry name" value="Trans_reg_C"/>
    <property type="match status" value="1"/>
</dbReference>
<keyword evidence="2" id="KW-0805">Transcription regulation</keyword>
<evidence type="ECO:0000313" key="7">
    <source>
        <dbReference type="EMBL" id="GAA3654956.1"/>
    </source>
</evidence>
<keyword evidence="4" id="KW-0804">Transcription</keyword>
<evidence type="ECO:0000256" key="4">
    <source>
        <dbReference type="ARBA" id="ARBA00023163"/>
    </source>
</evidence>
<comment type="caution">
    <text evidence="7">The sequence shown here is derived from an EMBL/GenBank/DDBJ whole genome shotgun (WGS) entry which is preliminary data.</text>
</comment>
<dbReference type="SMART" id="SM01043">
    <property type="entry name" value="BTAD"/>
    <property type="match status" value="1"/>
</dbReference>
<dbReference type="InterPro" id="IPR027417">
    <property type="entry name" value="P-loop_NTPase"/>
</dbReference>
<sequence length="599" mass="64465">MRIQPGDTPLRIAAPKQRTLLAMLLAQARHTVPVHSLVAEVWDQRPPASAVANLRTYLMRLRHLLSTCGDHPDGERLVTSEGGYLLRVEPAELDLFHFETLSGHGRRSLEQGDLERAHDEYVKALALWRGAAVEDVPLGPALREVVAHLTDRYLSTAEEFTGVQLALGRHAAAAERLRALTVRHPLREGLHGRLMVALYRCGDVAGALAAFGAARQVLADELGVAPGPELHRLHQAILRREPDVELPGGPAAVRVRNDHRRPRQLPREPVVFVGRSTELAQALGVLDRETTAGFGAQVLALHGPAGAGKSALALRAAYLAADHYADGRLYADLQGSAPDRPPLRPVEVLGRFLRALGVPHDDVPATQAEAAAVYQSLLAGRRVLVLLDNAVDAAQVTDLIPGGDGCASLVTSRIMLSTLDAVQISVGMLDPQDSVRMLTLLAGETRVTAEPEAAADLAHLCGHQPLALRIAGARLAGRPDWSLGRFAERLRDRRRLDELQTAGLSVRSGFEVSLASLAESASPVKDVAMRAFLLIGAFDLPEIGIEHAAGLLGVETKVAEAALDELLKARLLEPIGADRFRMDDLLRLFAAELAEPAPM</sequence>
<dbReference type="PANTHER" id="PTHR35807:SF1">
    <property type="entry name" value="TRANSCRIPTIONAL REGULATOR REDD"/>
    <property type="match status" value="1"/>
</dbReference>
<evidence type="ECO:0000256" key="3">
    <source>
        <dbReference type="ARBA" id="ARBA00023125"/>
    </source>
</evidence>
<dbReference type="Gene3D" id="1.25.40.10">
    <property type="entry name" value="Tetratricopeptide repeat domain"/>
    <property type="match status" value="1"/>
</dbReference>
<keyword evidence="8" id="KW-1185">Reference proteome</keyword>
<proteinExistence type="inferred from homology"/>
<keyword evidence="3 5" id="KW-0238">DNA-binding</keyword>
<evidence type="ECO:0000259" key="6">
    <source>
        <dbReference type="PROSITE" id="PS51755"/>
    </source>
</evidence>
<accession>A0ABP7BCP5</accession>
<dbReference type="Proteomes" id="UP001500902">
    <property type="component" value="Unassembled WGS sequence"/>
</dbReference>
<dbReference type="InterPro" id="IPR005158">
    <property type="entry name" value="BTAD"/>
</dbReference>
<comment type="similarity">
    <text evidence="1">Belongs to the AfsR/DnrI/RedD regulatory family.</text>
</comment>
<organism evidence="7 8">
    <name type="scientific">Nonomuraea antimicrobica</name>
    <dbReference type="NCBI Taxonomy" id="561173"/>
    <lineage>
        <taxon>Bacteria</taxon>
        <taxon>Bacillati</taxon>
        <taxon>Actinomycetota</taxon>
        <taxon>Actinomycetes</taxon>
        <taxon>Streptosporangiales</taxon>
        <taxon>Streptosporangiaceae</taxon>
        <taxon>Nonomuraea</taxon>
    </lineage>
</organism>
<dbReference type="PROSITE" id="PS51755">
    <property type="entry name" value="OMPR_PHOB"/>
    <property type="match status" value="1"/>
</dbReference>
<evidence type="ECO:0000256" key="5">
    <source>
        <dbReference type="PROSITE-ProRule" id="PRU01091"/>
    </source>
</evidence>
<reference evidence="8" key="1">
    <citation type="journal article" date="2019" name="Int. J. Syst. Evol. Microbiol.">
        <title>The Global Catalogue of Microorganisms (GCM) 10K type strain sequencing project: providing services to taxonomists for standard genome sequencing and annotation.</title>
        <authorList>
            <consortium name="The Broad Institute Genomics Platform"/>
            <consortium name="The Broad Institute Genome Sequencing Center for Infectious Disease"/>
            <person name="Wu L."/>
            <person name="Ma J."/>
        </authorList>
    </citation>
    <scope>NUCLEOTIDE SEQUENCE [LARGE SCALE GENOMIC DNA]</scope>
    <source>
        <strain evidence="8">JCM 16904</strain>
    </source>
</reference>
<feature type="DNA-binding region" description="OmpR/PhoB-type" evidence="5">
    <location>
        <begin position="1"/>
        <end position="88"/>
    </location>
</feature>
<dbReference type="InterPro" id="IPR011990">
    <property type="entry name" value="TPR-like_helical_dom_sf"/>
</dbReference>
<dbReference type="EMBL" id="BAAAZP010000027">
    <property type="protein sequence ID" value="GAA3654956.1"/>
    <property type="molecule type" value="Genomic_DNA"/>
</dbReference>
<feature type="domain" description="OmpR/PhoB-type" evidence="6">
    <location>
        <begin position="1"/>
        <end position="88"/>
    </location>
</feature>
<dbReference type="SUPFAM" id="SSF48452">
    <property type="entry name" value="TPR-like"/>
    <property type="match status" value="1"/>
</dbReference>
<dbReference type="SUPFAM" id="SSF52540">
    <property type="entry name" value="P-loop containing nucleoside triphosphate hydrolases"/>
    <property type="match status" value="1"/>
</dbReference>
<dbReference type="PRINTS" id="PR00364">
    <property type="entry name" value="DISEASERSIST"/>
</dbReference>
<name>A0ABP7BCP5_9ACTN</name>
<dbReference type="PANTHER" id="PTHR35807">
    <property type="entry name" value="TRANSCRIPTIONAL REGULATOR REDD-RELATED"/>
    <property type="match status" value="1"/>
</dbReference>
<gene>
    <name evidence="7" type="ORF">GCM10022224_017530</name>
</gene>
<evidence type="ECO:0000313" key="8">
    <source>
        <dbReference type="Proteomes" id="UP001500902"/>
    </source>
</evidence>
<dbReference type="InterPro" id="IPR016032">
    <property type="entry name" value="Sig_transdc_resp-reg_C-effctor"/>
</dbReference>